<comment type="caution">
    <text evidence="4">The sequence shown here is derived from an EMBL/GenBank/DDBJ whole genome shotgun (WGS) entry which is preliminary data.</text>
</comment>
<feature type="domain" description="UvrD-like helicase C-terminal" evidence="3">
    <location>
        <begin position="109"/>
        <end position="155"/>
    </location>
</feature>
<dbReference type="SUPFAM" id="SSF52540">
    <property type="entry name" value="P-loop containing nucleoside triphosphate hydrolases"/>
    <property type="match status" value="1"/>
</dbReference>
<sequence>LAGASDPATALAEAAHLRLLTAVRGGPQGTRTLNTRIEEALMGPRPPVHFHGRLLLVTENSYRHRLFNGDIGICLRDDRGTLVAWFPDTATETGTRAFHPAALPAHESAFAMTVHKAQGSEFDTVWLQLPRQDNRVLSRELVYTALTRARRGLHLCASEDVLRAALARRSERVSGLLRRLRPDAVEARR</sequence>
<dbReference type="RefSeq" id="WP_412700556.1">
    <property type="nucleotide sequence ID" value="NZ_JAXGFO010000117.1"/>
</dbReference>
<dbReference type="Proteomes" id="UP001334501">
    <property type="component" value="Unassembled WGS sequence"/>
</dbReference>
<dbReference type="InterPro" id="IPR050534">
    <property type="entry name" value="Coronavir_polyprotein_1ab"/>
</dbReference>
<evidence type="ECO:0000313" key="4">
    <source>
        <dbReference type="EMBL" id="MEG3158694.1"/>
    </source>
</evidence>
<evidence type="ECO:0000259" key="3">
    <source>
        <dbReference type="Pfam" id="PF13538"/>
    </source>
</evidence>
<keyword evidence="5" id="KW-1185">Reference proteome</keyword>
<organism evidence="4 5">
    <name type="scientific">Lysobacter zhanggongensis</name>
    <dbReference type="NCBI Taxonomy" id="1774951"/>
    <lineage>
        <taxon>Bacteria</taxon>
        <taxon>Pseudomonadati</taxon>
        <taxon>Pseudomonadota</taxon>
        <taxon>Gammaproteobacteria</taxon>
        <taxon>Lysobacterales</taxon>
        <taxon>Lysobacteraceae</taxon>
        <taxon>Lysobacter</taxon>
    </lineage>
</organism>
<dbReference type="Gene3D" id="2.30.30.940">
    <property type="match status" value="1"/>
</dbReference>
<dbReference type="PANTHER" id="PTHR43788:SF6">
    <property type="entry name" value="DNA HELICASE B"/>
    <property type="match status" value="1"/>
</dbReference>
<dbReference type="CDD" id="cd18809">
    <property type="entry name" value="SF1_C_RecD"/>
    <property type="match status" value="1"/>
</dbReference>
<name>A0ABU7YT27_9GAMM</name>
<feature type="non-terminal residue" evidence="4">
    <location>
        <position position="1"/>
    </location>
</feature>
<gene>
    <name evidence="4" type="ORF">SNE33_12595</name>
</gene>
<dbReference type="PANTHER" id="PTHR43788">
    <property type="entry name" value="DNA2/NAM7 HELICASE FAMILY MEMBER"/>
    <property type="match status" value="1"/>
</dbReference>
<evidence type="ECO:0000256" key="2">
    <source>
        <dbReference type="ARBA" id="ARBA00022840"/>
    </source>
</evidence>
<dbReference type="Gene3D" id="3.40.50.300">
    <property type="entry name" value="P-loop containing nucleotide triphosphate hydrolases"/>
    <property type="match status" value="1"/>
</dbReference>
<reference evidence="4 5" key="1">
    <citation type="journal article" date="2017" name="Curr. Microbiol.">
        <title>Lysobacter zhanggongensis sp. nov. Isolated from a Pit Mud.</title>
        <authorList>
            <person name="Zhang X.F."/>
            <person name="Wang H.H."/>
            <person name="Sun X.Y."/>
            <person name="Pan C.M."/>
        </authorList>
    </citation>
    <scope>NUCLEOTIDE SEQUENCE [LARGE SCALE GENOMIC DNA]</scope>
    <source>
        <strain evidence="4 5">ZGLJ7-1</strain>
    </source>
</reference>
<protein>
    <submittedName>
        <fullName evidence="4">ATP-binding domain-containing protein</fullName>
    </submittedName>
</protein>
<dbReference type="InterPro" id="IPR027785">
    <property type="entry name" value="UvrD-like_helicase_C"/>
</dbReference>
<dbReference type="Pfam" id="PF13538">
    <property type="entry name" value="UvrD_C_2"/>
    <property type="match status" value="1"/>
</dbReference>
<evidence type="ECO:0000313" key="5">
    <source>
        <dbReference type="Proteomes" id="UP001334501"/>
    </source>
</evidence>
<keyword evidence="1" id="KW-0547">Nucleotide-binding</keyword>
<keyword evidence="2 4" id="KW-0067">ATP-binding</keyword>
<accession>A0ABU7YT27</accession>
<dbReference type="EMBL" id="JAXGFO010000117">
    <property type="protein sequence ID" value="MEG3158694.1"/>
    <property type="molecule type" value="Genomic_DNA"/>
</dbReference>
<proteinExistence type="predicted"/>
<dbReference type="GO" id="GO:0005524">
    <property type="term" value="F:ATP binding"/>
    <property type="evidence" value="ECO:0007669"/>
    <property type="project" value="UniProtKB-KW"/>
</dbReference>
<dbReference type="InterPro" id="IPR027417">
    <property type="entry name" value="P-loop_NTPase"/>
</dbReference>
<evidence type="ECO:0000256" key="1">
    <source>
        <dbReference type="ARBA" id="ARBA00022741"/>
    </source>
</evidence>